<organism evidence="1 2">
    <name type="scientific">Eretmocerus hayati</name>
    <dbReference type="NCBI Taxonomy" id="131215"/>
    <lineage>
        <taxon>Eukaryota</taxon>
        <taxon>Metazoa</taxon>
        <taxon>Ecdysozoa</taxon>
        <taxon>Arthropoda</taxon>
        <taxon>Hexapoda</taxon>
        <taxon>Insecta</taxon>
        <taxon>Pterygota</taxon>
        <taxon>Neoptera</taxon>
        <taxon>Endopterygota</taxon>
        <taxon>Hymenoptera</taxon>
        <taxon>Apocrita</taxon>
        <taxon>Proctotrupomorpha</taxon>
        <taxon>Chalcidoidea</taxon>
        <taxon>Aphelinidae</taxon>
        <taxon>Aphelininae</taxon>
        <taxon>Eretmocerus</taxon>
    </lineage>
</organism>
<proteinExistence type="predicted"/>
<accession>A0ACC2NVK0</accession>
<keyword evidence="2" id="KW-1185">Reference proteome</keyword>
<dbReference type="EMBL" id="CM056742">
    <property type="protein sequence ID" value="KAJ8675295.1"/>
    <property type="molecule type" value="Genomic_DNA"/>
</dbReference>
<comment type="caution">
    <text evidence="1">The sequence shown here is derived from an EMBL/GenBank/DDBJ whole genome shotgun (WGS) entry which is preliminary data.</text>
</comment>
<protein>
    <submittedName>
        <fullName evidence="1">Uncharacterized protein</fullName>
    </submittedName>
</protein>
<evidence type="ECO:0000313" key="1">
    <source>
        <dbReference type="EMBL" id="KAJ8675295.1"/>
    </source>
</evidence>
<reference evidence="1" key="1">
    <citation type="submission" date="2023-04" db="EMBL/GenBank/DDBJ databases">
        <title>A chromosome-level genome assembly of the parasitoid wasp Eretmocerus hayati.</title>
        <authorList>
            <person name="Zhong Y."/>
            <person name="Liu S."/>
            <person name="Liu Y."/>
        </authorList>
    </citation>
    <scope>NUCLEOTIDE SEQUENCE</scope>
    <source>
        <strain evidence="1">ZJU_SS_LIU_2023</strain>
    </source>
</reference>
<evidence type="ECO:0000313" key="2">
    <source>
        <dbReference type="Proteomes" id="UP001239111"/>
    </source>
</evidence>
<gene>
    <name evidence="1" type="ORF">QAD02_011081</name>
</gene>
<dbReference type="Proteomes" id="UP001239111">
    <property type="component" value="Chromosome 2"/>
</dbReference>
<feature type="non-terminal residue" evidence="1">
    <location>
        <position position="1"/>
    </location>
</feature>
<sequence>QSKSELKSIQPGHSNGKLANDLDAEITTAFDELLQTPQSKEVNQSDRFKRDLGAFGGILTQELGCPAWNYNYYGCYCGSGGSGEPVDGIDSCCMKHDKCYGKSSCGGTVSEYTTRYWWKYENGEPACDNDAGVNSCGLDVCKCDVRFVECLKRQKKRCPIIKASCPNHLGRSIKNFGSTVFELSGLGLLLNGYVRGTIALDHKFGLHPKDREQKQRQKSG</sequence>
<name>A0ACC2NVK0_9HYME</name>